<feature type="non-terminal residue" evidence="2">
    <location>
        <position position="59"/>
    </location>
</feature>
<protein>
    <submittedName>
        <fullName evidence="2">Uncharacterized protein</fullName>
    </submittedName>
</protein>
<dbReference type="EMBL" id="UYRV01131968">
    <property type="protein sequence ID" value="VDN37529.1"/>
    <property type="molecule type" value="Genomic_DNA"/>
</dbReference>
<accession>A0A3P7R9F3</accession>
<reference evidence="2 3" key="1">
    <citation type="submission" date="2018-11" db="EMBL/GenBank/DDBJ databases">
        <authorList>
            <consortium name="Pathogen Informatics"/>
        </authorList>
    </citation>
    <scope>NUCLEOTIDE SEQUENCE [LARGE SCALE GENOMIC DNA]</scope>
</reference>
<evidence type="ECO:0000313" key="3">
    <source>
        <dbReference type="Proteomes" id="UP000271889"/>
    </source>
</evidence>
<proteinExistence type="predicted"/>
<evidence type="ECO:0000256" key="1">
    <source>
        <dbReference type="SAM" id="SignalP"/>
    </source>
</evidence>
<keyword evidence="3" id="KW-1185">Reference proteome</keyword>
<sequence>MIAWCAIVSVLAIPTPVSPAFPGPAAPELYCRGDDTGPNLLPQDRKALDAAVKTKFPTV</sequence>
<keyword evidence="1" id="KW-0732">Signal</keyword>
<gene>
    <name evidence="2" type="ORF">CGOC_LOCUS13495</name>
</gene>
<organism evidence="2 3">
    <name type="scientific">Cylicostephanus goldi</name>
    <name type="common">Nematode worm</name>
    <dbReference type="NCBI Taxonomy" id="71465"/>
    <lineage>
        <taxon>Eukaryota</taxon>
        <taxon>Metazoa</taxon>
        <taxon>Ecdysozoa</taxon>
        <taxon>Nematoda</taxon>
        <taxon>Chromadorea</taxon>
        <taxon>Rhabditida</taxon>
        <taxon>Rhabditina</taxon>
        <taxon>Rhabditomorpha</taxon>
        <taxon>Strongyloidea</taxon>
        <taxon>Strongylidae</taxon>
        <taxon>Cylicostephanus</taxon>
    </lineage>
</organism>
<evidence type="ECO:0000313" key="2">
    <source>
        <dbReference type="EMBL" id="VDN37529.1"/>
    </source>
</evidence>
<feature type="signal peptide" evidence="1">
    <location>
        <begin position="1"/>
        <end position="19"/>
    </location>
</feature>
<name>A0A3P7R9F3_CYLGO</name>
<feature type="chain" id="PRO_5018165613" evidence="1">
    <location>
        <begin position="20"/>
        <end position="59"/>
    </location>
</feature>
<dbReference type="Proteomes" id="UP000271889">
    <property type="component" value="Unassembled WGS sequence"/>
</dbReference>
<dbReference type="AlphaFoldDB" id="A0A3P7R9F3"/>